<feature type="region of interest" description="Disordered" evidence="1">
    <location>
        <begin position="1"/>
        <end position="127"/>
    </location>
</feature>
<feature type="compositionally biased region" description="Basic and acidic residues" evidence="1">
    <location>
        <begin position="13"/>
        <end position="23"/>
    </location>
</feature>
<feature type="region of interest" description="Disordered" evidence="1">
    <location>
        <begin position="248"/>
        <end position="284"/>
    </location>
</feature>
<feature type="compositionally biased region" description="Basic and acidic residues" evidence="1">
    <location>
        <begin position="30"/>
        <end position="48"/>
    </location>
</feature>
<dbReference type="Proteomes" id="UP001456524">
    <property type="component" value="Unassembled WGS sequence"/>
</dbReference>
<evidence type="ECO:0008006" key="4">
    <source>
        <dbReference type="Google" id="ProtNLM"/>
    </source>
</evidence>
<gene>
    <name evidence="2" type="ORF">IWX90DRAFT_415766</name>
</gene>
<evidence type="ECO:0000313" key="2">
    <source>
        <dbReference type="EMBL" id="KAK8163952.1"/>
    </source>
</evidence>
<sequence>MANTTEICGEGNESSHERQDQGEQRSQLLLKDDDASFRDESETRHLPSSDDVQPPVRKEHSVCQALQESHTTEKRKRGRPRKEIALQDDGNPVKIENRKRGRSRKCQLTAPHGAGHEQAAVSKGPAEDADLHAQVEELRSAQEQQHATNTEQAIKISQLDAEQSRQPFEVRQLRREFQAAKESKDTSESWEVDSLRQLDRDRIGAESSEGVAFLVFECATSLSLFVFLSRMLWRGLEFALNFSRYQGEESDQRKSTSQNVRHEREDQPSQTTDSQRTGPSCRHTLSPRSLVLLRVGVTGCGKDGCHATRAAAEAKNWAETRPMMHLARGHEGRKWISGWRGGQLGREAAEWVMDWRANVVEAGGAAAEKADIHGFLSSRSCLRNCIPLSIFSSLSFAYLVSESLLASWE</sequence>
<proteinExistence type="predicted"/>
<reference evidence="2 3" key="1">
    <citation type="journal article" date="2022" name="G3 (Bethesda)">
        <title>Enemy or ally: a genomic approach to elucidate the lifestyle of Phyllosticta citrichinaensis.</title>
        <authorList>
            <person name="Buijs V.A."/>
            <person name="Groenewald J.Z."/>
            <person name="Haridas S."/>
            <person name="LaButti K.M."/>
            <person name="Lipzen A."/>
            <person name="Martin F.M."/>
            <person name="Barry K."/>
            <person name="Grigoriev I.V."/>
            <person name="Crous P.W."/>
            <person name="Seidl M.F."/>
        </authorList>
    </citation>
    <scope>NUCLEOTIDE SEQUENCE [LARGE SCALE GENOMIC DNA]</scope>
    <source>
        <strain evidence="2 3">CBS 129764</strain>
    </source>
</reference>
<protein>
    <recommendedName>
        <fullName evidence="4">Transmembrane protein</fullName>
    </recommendedName>
</protein>
<name>A0ABR1XQP3_9PEZI</name>
<evidence type="ECO:0000256" key="1">
    <source>
        <dbReference type="SAM" id="MobiDB-lite"/>
    </source>
</evidence>
<comment type="caution">
    <text evidence="2">The sequence shown here is derived from an EMBL/GenBank/DDBJ whole genome shotgun (WGS) entry which is preliminary data.</text>
</comment>
<keyword evidence="3" id="KW-1185">Reference proteome</keyword>
<accession>A0ABR1XQP3</accession>
<organism evidence="2 3">
    <name type="scientific">Phyllosticta citrichinensis</name>
    <dbReference type="NCBI Taxonomy" id="1130410"/>
    <lineage>
        <taxon>Eukaryota</taxon>
        <taxon>Fungi</taxon>
        <taxon>Dikarya</taxon>
        <taxon>Ascomycota</taxon>
        <taxon>Pezizomycotina</taxon>
        <taxon>Dothideomycetes</taxon>
        <taxon>Dothideomycetes incertae sedis</taxon>
        <taxon>Botryosphaeriales</taxon>
        <taxon>Phyllostictaceae</taxon>
        <taxon>Phyllosticta</taxon>
    </lineage>
</organism>
<evidence type="ECO:0000313" key="3">
    <source>
        <dbReference type="Proteomes" id="UP001456524"/>
    </source>
</evidence>
<feature type="compositionally biased region" description="Polar residues" evidence="1">
    <location>
        <begin position="268"/>
        <end position="278"/>
    </location>
</feature>
<feature type="compositionally biased region" description="Basic and acidic residues" evidence="1">
    <location>
        <begin position="248"/>
        <end position="267"/>
    </location>
</feature>
<dbReference type="EMBL" id="JBBWUH010000006">
    <property type="protein sequence ID" value="KAK8163952.1"/>
    <property type="molecule type" value="Genomic_DNA"/>
</dbReference>